<name>A0A9X2KRV8_9SPHN</name>
<dbReference type="AlphaFoldDB" id="A0A9X2KRV8"/>
<dbReference type="EMBL" id="JAMLDY010000029">
    <property type="protein sequence ID" value="MCP3736497.1"/>
    <property type="molecule type" value="Genomic_DNA"/>
</dbReference>
<keyword evidence="3" id="KW-1185">Reference proteome</keyword>
<protein>
    <submittedName>
        <fullName evidence="2">Uncharacterized protein</fullName>
    </submittedName>
</protein>
<reference evidence="2" key="1">
    <citation type="submission" date="2022-05" db="EMBL/GenBank/DDBJ databases">
        <title>Sphingomonas sp. strain RP10 Genome sequencing and assembly.</title>
        <authorList>
            <person name="Kim I."/>
        </authorList>
    </citation>
    <scope>NUCLEOTIDE SEQUENCE</scope>
    <source>
        <strain evidence="2">RP10</strain>
    </source>
</reference>
<accession>A0A9X2KRV8</accession>
<dbReference type="Proteomes" id="UP001139486">
    <property type="component" value="Unassembled WGS sequence"/>
</dbReference>
<organism evidence="2 3">
    <name type="scientific">Sphingomonas liriopis</name>
    <dbReference type="NCBI Taxonomy" id="2949094"/>
    <lineage>
        <taxon>Bacteria</taxon>
        <taxon>Pseudomonadati</taxon>
        <taxon>Pseudomonadota</taxon>
        <taxon>Alphaproteobacteria</taxon>
        <taxon>Sphingomonadales</taxon>
        <taxon>Sphingomonadaceae</taxon>
        <taxon>Sphingomonas</taxon>
    </lineage>
</organism>
<evidence type="ECO:0000313" key="2">
    <source>
        <dbReference type="EMBL" id="MCP3736497.1"/>
    </source>
</evidence>
<comment type="caution">
    <text evidence="2">The sequence shown here is derived from an EMBL/GenBank/DDBJ whole genome shotgun (WGS) entry which is preliminary data.</text>
</comment>
<feature type="region of interest" description="Disordered" evidence="1">
    <location>
        <begin position="1"/>
        <end position="28"/>
    </location>
</feature>
<evidence type="ECO:0000256" key="1">
    <source>
        <dbReference type="SAM" id="MobiDB-lite"/>
    </source>
</evidence>
<evidence type="ECO:0000313" key="3">
    <source>
        <dbReference type="Proteomes" id="UP001139486"/>
    </source>
</evidence>
<proteinExistence type="predicted"/>
<dbReference type="RefSeq" id="WP_254290487.1">
    <property type="nucleotide sequence ID" value="NZ_JAMLDY010000029.1"/>
</dbReference>
<gene>
    <name evidence="2" type="ORF">M9979_16650</name>
</gene>
<sequence length="138" mass="15795">MAMSSYAEVYRGHDKHKHRPTRGEKGTRCPEWTHIADGKSVGVDMFAHDWALTRAQELLDTSVTDLASKRRYTTGDGIAFEVKPTNDGTFHGHPIPWNDVPAWLHRQWKIEGRVTRRQISRYSEAPNDFWAMDSDDAG</sequence>